<protein>
    <submittedName>
        <fullName evidence="1">Uncharacterized protein</fullName>
    </submittedName>
</protein>
<evidence type="ECO:0000313" key="1">
    <source>
        <dbReference type="EMBL" id="OAN37742.1"/>
    </source>
</evidence>
<organism evidence="1 2">
    <name type="scientific">Mycolicibacterium iranicum</name>
    <name type="common">Mycobacterium iranicum</name>
    <dbReference type="NCBI Taxonomy" id="912594"/>
    <lineage>
        <taxon>Bacteria</taxon>
        <taxon>Bacillati</taxon>
        <taxon>Actinomycetota</taxon>
        <taxon>Actinomycetes</taxon>
        <taxon>Mycobacteriales</taxon>
        <taxon>Mycobacteriaceae</taxon>
        <taxon>Mycolicibacterium</taxon>
    </lineage>
</organism>
<reference evidence="1 2" key="1">
    <citation type="submission" date="2016-04" db="EMBL/GenBank/DDBJ databases">
        <title>Draft Genome Sequences of Staphylococcus capitis Strain H36, S. capitis Strain H65, S. cohnii Strain H62, S. hominis Strain H69, Mycobacterium iranicum Strain H39, Plantibacter sp. Strain H53, Pseudomonas oryzihabitans Strain H72, and Microbacterium sp. Strain H83, isolated from residential settings.</title>
        <authorList>
            <person name="Lymperopoulou D."/>
            <person name="Adams R.I."/>
            <person name="Lindow S."/>
            <person name="Coil D.A."/>
            <person name="Jospin G."/>
            <person name="Eisen J.A."/>
        </authorList>
    </citation>
    <scope>NUCLEOTIDE SEQUENCE [LARGE SCALE GENOMIC DNA]</scope>
    <source>
        <strain evidence="1 2">H39</strain>
    </source>
</reference>
<name>A0A178LVX6_MYCIR</name>
<comment type="caution">
    <text evidence="1">The sequence shown here is derived from an EMBL/GenBank/DDBJ whole genome shotgun (WGS) entry which is preliminary data.</text>
</comment>
<evidence type="ECO:0000313" key="2">
    <source>
        <dbReference type="Proteomes" id="UP000078396"/>
    </source>
</evidence>
<dbReference type="AlphaFoldDB" id="A0A178LVX6"/>
<dbReference type="EMBL" id="LWCS01000025">
    <property type="protein sequence ID" value="OAN37742.1"/>
    <property type="molecule type" value="Genomic_DNA"/>
</dbReference>
<dbReference type="Proteomes" id="UP000078396">
    <property type="component" value="Unassembled WGS sequence"/>
</dbReference>
<proteinExistence type="predicted"/>
<accession>A0A178LVX6</accession>
<sequence length="144" mass="15486">MYDRPCGPGTFETTRLCTGRAPLTRLLAYTRIATPNTAGAANCVQSCGRFEGIAQLCCLATESASVIALGRSAGSSMRGTPETNAITMSSTLTPKWFVTVLMHLGCEPFHLTHCSTSGDVMAHLMCQRTRGPFSATRLHNDQTR</sequence>
<gene>
    <name evidence="1" type="ORF">A4X20_21685</name>
</gene>